<feature type="compositionally biased region" description="Polar residues" evidence="1">
    <location>
        <begin position="379"/>
        <end position="428"/>
    </location>
</feature>
<feature type="region of interest" description="Disordered" evidence="1">
    <location>
        <begin position="133"/>
        <end position="152"/>
    </location>
</feature>
<evidence type="ECO:0000256" key="1">
    <source>
        <dbReference type="SAM" id="MobiDB-lite"/>
    </source>
</evidence>
<feature type="compositionally biased region" description="Polar residues" evidence="1">
    <location>
        <begin position="189"/>
        <end position="212"/>
    </location>
</feature>
<dbReference type="AlphaFoldDB" id="A0A5J4TW66"/>
<feature type="compositionally biased region" description="Basic and acidic residues" evidence="1">
    <location>
        <begin position="287"/>
        <end position="297"/>
    </location>
</feature>
<accession>A0A5J4TW66</accession>
<dbReference type="Proteomes" id="UP000324800">
    <property type="component" value="Unassembled WGS sequence"/>
</dbReference>
<reference evidence="2 3" key="1">
    <citation type="submission" date="2019-03" db="EMBL/GenBank/DDBJ databases">
        <title>Single cell metagenomics reveals metabolic interactions within the superorganism composed of flagellate Streblomastix strix and complex community of Bacteroidetes bacteria on its surface.</title>
        <authorList>
            <person name="Treitli S.C."/>
            <person name="Kolisko M."/>
            <person name="Husnik F."/>
            <person name="Keeling P."/>
            <person name="Hampl V."/>
        </authorList>
    </citation>
    <scope>NUCLEOTIDE SEQUENCE [LARGE SCALE GENOMIC DNA]</scope>
    <source>
        <strain evidence="2">ST1C</strain>
    </source>
</reference>
<comment type="caution">
    <text evidence="2">The sequence shown here is derived from an EMBL/GenBank/DDBJ whole genome shotgun (WGS) entry which is preliminary data.</text>
</comment>
<dbReference type="EMBL" id="SNRW01025291">
    <property type="protein sequence ID" value="KAA6361625.1"/>
    <property type="molecule type" value="Genomic_DNA"/>
</dbReference>
<feature type="compositionally biased region" description="Low complexity" evidence="1">
    <location>
        <begin position="135"/>
        <end position="148"/>
    </location>
</feature>
<evidence type="ECO:0000313" key="3">
    <source>
        <dbReference type="Proteomes" id="UP000324800"/>
    </source>
</evidence>
<feature type="non-terminal residue" evidence="2">
    <location>
        <position position="463"/>
    </location>
</feature>
<evidence type="ECO:0000313" key="2">
    <source>
        <dbReference type="EMBL" id="KAA6361625.1"/>
    </source>
</evidence>
<feature type="compositionally biased region" description="Polar residues" evidence="1">
    <location>
        <begin position="356"/>
        <end position="368"/>
    </location>
</feature>
<name>A0A5J4TW66_9EUKA</name>
<feature type="region of interest" description="Disordered" evidence="1">
    <location>
        <begin position="237"/>
        <end position="428"/>
    </location>
</feature>
<sequence>MYENELLNQTQQQITDKKSDEHFGKINLNGELRVDRMSNVLPAKQGIYHIIEDKLEKELASEHLKRRTIDIAHLVNSGYYKYGSSALDEDEWKQNMNVALQRKSFVQRLAASKRKGYGSQIESGKNEYIRISHANSNNSNSNNNNNNNQGQDTNIEIEDEIRRIQSEREIVGGSGMNLFSGLESHLNASSTKTKQLTGQVIESNSNNNTTTHKGNDNKENKEDEEAGFIDQLIEARKKEKQRQQQFEANKQALEEEQKQKQQLQAQKEQQARLHLLQPTISFRRKSALPDKDGKISDSNDPNQQIQQQQQRLSHINRPSKLSSQRSNSRQNSVITSSRQSSFQSQQQQTQQHRDSNLITSSLDQNQLSIPRVSKIPSPKRTSNFKETNKSGNLNNDELQKQLTNRSLKSETGSQYGNEGNRNLNQTGSPQYMIADGLAGLNLDDDVISLNVDGEYMTDDMKNK</sequence>
<protein>
    <submittedName>
        <fullName evidence="2">Uncharacterized protein</fullName>
    </submittedName>
</protein>
<organism evidence="2 3">
    <name type="scientific">Streblomastix strix</name>
    <dbReference type="NCBI Taxonomy" id="222440"/>
    <lineage>
        <taxon>Eukaryota</taxon>
        <taxon>Metamonada</taxon>
        <taxon>Preaxostyla</taxon>
        <taxon>Oxymonadida</taxon>
        <taxon>Streblomastigidae</taxon>
        <taxon>Streblomastix</taxon>
    </lineage>
</organism>
<feature type="compositionally biased region" description="Low complexity" evidence="1">
    <location>
        <begin position="322"/>
        <end position="350"/>
    </location>
</feature>
<feature type="region of interest" description="Disordered" evidence="1">
    <location>
        <begin position="189"/>
        <end position="224"/>
    </location>
</feature>
<proteinExistence type="predicted"/>
<gene>
    <name evidence="2" type="ORF">EZS28_042848</name>
</gene>